<dbReference type="SUPFAM" id="SSF50044">
    <property type="entry name" value="SH3-domain"/>
    <property type="match status" value="1"/>
</dbReference>
<evidence type="ECO:0000313" key="3">
    <source>
        <dbReference type="Proteomes" id="UP001084197"/>
    </source>
</evidence>
<dbReference type="InterPro" id="IPR050126">
    <property type="entry name" value="Ap4A_hydrolase"/>
</dbReference>
<dbReference type="RefSeq" id="WP_268780648.1">
    <property type="nucleotide sequence ID" value="NZ_JAPRAT010000023.1"/>
</dbReference>
<accession>A0A9J6RDY0</accession>
<dbReference type="Pfam" id="PF00149">
    <property type="entry name" value="Metallophos"/>
    <property type="match status" value="1"/>
</dbReference>
<dbReference type="GO" id="GO:0016791">
    <property type="term" value="F:phosphatase activity"/>
    <property type="evidence" value="ECO:0007669"/>
    <property type="project" value="TreeGrafter"/>
</dbReference>
<dbReference type="AlphaFoldDB" id="A0A9J6RDY0"/>
<keyword evidence="3" id="KW-1185">Reference proteome</keyword>
<dbReference type="GO" id="GO:0005737">
    <property type="term" value="C:cytoplasm"/>
    <property type="evidence" value="ECO:0007669"/>
    <property type="project" value="TreeGrafter"/>
</dbReference>
<dbReference type="InterPro" id="IPR036028">
    <property type="entry name" value="SH3-like_dom_sf"/>
</dbReference>
<evidence type="ECO:0000259" key="1">
    <source>
        <dbReference type="Pfam" id="PF00149"/>
    </source>
</evidence>
<gene>
    <name evidence="2" type="ORF">OWO01_11680</name>
</gene>
<dbReference type="EMBL" id="JAPRAT010000023">
    <property type="protein sequence ID" value="MCZ0703872.1"/>
    <property type="molecule type" value="Genomic_DNA"/>
</dbReference>
<proteinExistence type="predicted"/>
<sequence>MDKIKNVSIELPARIIVISDIHGELPLLQKLLKKVAYKPEDYLIINGDMIEKGEDSSGVLRYVMKHLANQDRVFVTEGNCEILLDALLEENPKFVDYVRMRKQSIFREWLNQIHFTLTEQTTVQQIKDTLTDHFPKEIDFLLNLPTIIEMDDYLFVHAGLEDRKDWQNTDRGIATTQPEFLTKIHQADKFVVVGHWPVANYCIDQECNNPIIDHEKKIIAIDGGNVMKSSGQLNALLIDITEYKSRFSYTSVDYLPLAKVSQNYQPDKMMQGLVNYPSYRLFPMEKGEHFTKCLKEDKKTSIYVKNEYIKEADDGSFLAKDDLSCYQLEVLEGDEVSVVDDSCSGYTLVKKDGYVGWIPKKCLTDMVR</sequence>
<name>A0A9J6RDY0_9BACI</name>
<dbReference type="GO" id="GO:0110154">
    <property type="term" value="P:RNA decapping"/>
    <property type="evidence" value="ECO:0007669"/>
    <property type="project" value="TreeGrafter"/>
</dbReference>
<comment type="caution">
    <text evidence="2">The sequence shown here is derived from an EMBL/GenBank/DDBJ whole genome shotgun (WGS) entry which is preliminary data.</text>
</comment>
<dbReference type="Gene3D" id="3.60.21.10">
    <property type="match status" value="1"/>
</dbReference>
<dbReference type="GO" id="GO:0008803">
    <property type="term" value="F:bis(5'-nucleosyl)-tetraphosphatase (symmetrical) activity"/>
    <property type="evidence" value="ECO:0007669"/>
    <property type="project" value="TreeGrafter"/>
</dbReference>
<dbReference type="Proteomes" id="UP001084197">
    <property type="component" value="Unassembled WGS sequence"/>
</dbReference>
<dbReference type="PANTHER" id="PTHR42850:SF4">
    <property type="entry name" value="ZINC-DEPENDENT ENDOPOLYPHOSPHATASE"/>
    <property type="match status" value="1"/>
</dbReference>
<dbReference type="PANTHER" id="PTHR42850">
    <property type="entry name" value="METALLOPHOSPHOESTERASE"/>
    <property type="match status" value="1"/>
</dbReference>
<dbReference type="InterPro" id="IPR029052">
    <property type="entry name" value="Metallo-depent_PP-like"/>
</dbReference>
<dbReference type="SUPFAM" id="SSF56300">
    <property type="entry name" value="Metallo-dependent phosphatases"/>
    <property type="match status" value="1"/>
</dbReference>
<organism evidence="2 3">
    <name type="scientific">Natronobacillus azotifigens</name>
    <dbReference type="NCBI Taxonomy" id="472978"/>
    <lineage>
        <taxon>Bacteria</taxon>
        <taxon>Bacillati</taxon>
        <taxon>Bacillota</taxon>
        <taxon>Bacilli</taxon>
        <taxon>Bacillales</taxon>
        <taxon>Bacillaceae</taxon>
        <taxon>Natronobacillus</taxon>
    </lineage>
</organism>
<reference evidence="2" key="1">
    <citation type="submission" date="2022-11" db="EMBL/GenBank/DDBJ databases">
        <title>WGS of Natronobacillus azotifigens 24KS-1, an anaerobic diazotrophic haloalkaliphile from soda-rich habitats.</title>
        <authorList>
            <person name="Sorokin D.Y."/>
            <person name="Merkel A.Y."/>
        </authorList>
    </citation>
    <scope>NUCLEOTIDE SEQUENCE</scope>
    <source>
        <strain evidence="2">24KS-1</strain>
    </source>
</reference>
<feature type="domain" description="Calcineurin-like phosphoesterase" evidence="1">
    <location>
        <begin position="14"/>
        <end position="205"/>
    </location>
</feature>
<protein>
    <submittedName>
        <fullName evidence="2">Metallophosphoesterase</fullName>
    </submittedName>
</protein>
<evidence type="ECO:0000313" key="2">
    <source>
        <dbReference type="EMBL" id="MCZ0703872.1"/>
    </source>
</evidence>
<dbReference type="InterPro" id="IPR004843">
    <property type="entry name" value="Calcineurin-like_PHP"/>
</dbReference>